<dbReference type="GO" id="GO:0005525">
    <property type="term" value="F:GTP binding"/>
    <property type="evidence" value="ECO:0007669"/>
    <property type="project" value="UniProtKB-KW"/>
</dbReference>
<dbReference type="InterPro" id="IPR033655">
    <property type="entry name" value="TGS_RelA/SpoT"/>
</dbReference>
<comment type="catalytic activity">
    <reaction evidence="12">
        <text>GTP + ATP = guanosine 3'-diphosphate 5'-triphosphate + AMP</text>
        <dbReference type="Rhea" id="RHEA:22088"/>
        <dbReference type="ChEBI" id="CHEBI:30616"/>
        <dbReference type="ChEBI" id="CHEBI:37565"/>
        <dbReference type="ChEBI" id="CHEBI:142410"/>
        <dbReference type="ChEBI" id="CHEBI:456215"/>
        <dbReference type="EC" id="2.7.6.5"/>
    </reaction>
</comment>
<dbReference type="SMART" id="SM00954">
    <property type="entry name" value="RelA_SpoT"/>
    <property type="match status" value="1"/>
</dbReference>
<evidence type="ECO:0000256" key="12">
    <source>
        <dbReference type="ARBA" id="ARBA00048244"/>
    </source>
</evidence>
<dbReference type="NCBIfam" id="TIGR00691">
    <property type="entry name" value="spoT_relA"/>
    <property type="match status" value="1"/>
</dbReference>
<dbReference type="GO" id="GO:0015969">
    <property type="term" value="P:guanosine tetraphosphate metabolic process"/>
    <property type="evidence" value="ECO:0007669"/>
    <property type="project" value="InterPro"/>
</dbReference>
<sequence>MVAVRSAHLTPAGEFAPEKWVNGLGLSNKQSEEKLIHTWQYCHDKLAGQEIASLLLWRGIEMTEILSTLSMDIGSLQAALLFPLVEEGKLEEQEVIEEFGKSIHELVKGVLEMDAIRQLKATQSSETSSTQVDNIRRMLLSMVEDFRCVVIKLAERIAHLREVKDATEDERVLAAKECSNIYAPLANRLGIGQLKWELEDFCFRYLHPDEYKKIAKLLHERRIDREEYIDTFVTTLRKYMLKENIQADIYGRPKHIYSIWRKMQKKSLAFDELFDVRAVRIVVERLQDCYAALGIVHTHFRHLPDEFDDYVANPKPNGYQSIHTVVLGPNGKTLEIQIRTRQMHEDAELGVAAHWKYKEGATGIGKGSSYENRIAWLRKLIAWQEEMADSGEMLDEVRSQVFDDRVYVFTPKGDVVDLPAGSTPLDFAYHIHSDVGHRCIGAKIGGRIVPFSYQLQMGDQIEIITQKHPNPSRDWLNPNLGYVTTSRGRAKIQNWFRKQDRDKNILAGRQILDSELSQLDISLREAEKLLIARYNVHSLDEVLAGIGGGDIRINQLVNFLQSKFNKATAEEEDRAAMKTLESKSSLPRAPSHGSGRVVVEGVGNLMHHIARCCQPIPGDEIVGFITKGRGISIHSADCEQLAELQSHAPERVIDAVWGENYSSGYSLVVRVVANDRSGLLRDITTILANEKVNVLGVSSRSDVKQQLATIDMTIELYNIEVLSRVLAKLNQLPDVIEAKRHSQWFSSYFEL</sequence>
<keyword evidence="7" id="KW-0067">ATP-binding</keyword>
<dbReference type="PROSITE" id="PS51831">
    <property type="entry name" value="HD"/>
    <property type="match status" value="1"/>
</dbReference>
<reference evidence="17" key="1">
    <citation type="submission" date="2021-06" db="EMBL/GenBank/DDBJ databases">
        <title>Emergence of genetically related NDM-1-producing Providencia rettgeri strains in Argentina.</title>
        <authorList>
            <person name="Pasteran F."/>
            <person name="Meo A."/>
            <person name="Gomez S."/>
            <person name="Derdoy L."/>
            <person name="Albronoz E."/>
            <person name="Faccone D."/>
            <person name="Guerriero L."/>
            <person name="Archuby D."/>
            <person name="Tarzia A."/>
            <person name="Lopez M."/>
            <person name="Corso A."/>
        </authorList>
    </citation>
    <scope>NUCLEOTIDE SEQUENCE</scope>
    <source>
        <strain evidence="17">PreM15628</strain>
    </source>
</reference>
<dbReference type="CDD" id="cd04876">
    <property type="entry name" value="ACT_RelA-SpoT"/>
    <property type="match status" value="1"/>
</dbReference>
<dbReference type="GO" id="GO:0005524">
    <property type="term" value="F:ATP binding"/>
    <property type="evidence" value="ECO:0007669"/>
    <property type="project" value="UniProtKB-KW"/>
</dbReference>
<dbReference type="PANTHER" id="PTHR21262:SF31">
    <property type="entry name" value="GTP PYROPHOSPHOKINASE"/>
    <property type="match status" value="1"/>
</dbReference>
<evidence type="ECO:0000256" key="5">
    <source>
        <dbReference type="ARBA" id="ARBA00022741"/>
    </source>
</evidence>
<dbReference type="Gene3D" id="3.10.20.30">
    <property type="match status" value="1"/>
</dbReference>
<dbReference type="CDD" id="cd01668">
    <property type="entry name" value="TGS_RSH"/>
    <property type="match status" value="1"/>
</dbReference>
<dbReference type="SUPFAM" id="SSF81271">
    <property type="entry name" value="TGS-like"/>
    <property type="match status" value="1"/>
</dbReference>
<evidence type="ECO:0000256" key="13">
    <source>
        <dbReference type="RuleBase" id="RU003847"/>
    </source>
</evidence>
<dbReference type="SUPFAM" id="SSF81301">
    <property type="entry name" value="Nucleotidyltransferase"/>
    <property type="match status" value="1"/>
</dbReference>
<evidence type="ECO:0000259" key="14">
    <source>
        <dbReference type="PROSITE" id="PS51671"/>
    </source>
</evidence>
<dbReference type="InterPro" id="IPR004811">
    <property type="entry name" value="RelA/Spo_fam"/>
</dbReference>
<dbReference type="InterPro" id="IPR045600">
    <property type="entry name" value="RelA/SpoT_AH_RIS"/>
</dbReference>
<dbReference type="GO" id="GO:0042594">
    <property type="term" value="P:response to starvation"/>
    <property type="evidence" value="ECO:0007669"/>
    <property type="project" value="TreeGrafter"/>
</dbReference>
<evidence type="ECO:0000256" key="2">
    <source>
        <dbReference type="ARBA" id="ARBA00013251"/>
    </source>
</evidence>
<feature type="domain" description="ACT" evidence="14">
    <location>
        <begin position="668"/>
        <end position="743"/>
    </location>
</feature>
<dbReference type="GO" id="GO:0015949">
    <property type="term" value="P:nucleobase-containing small molecule interconversion"/>
    <property type="evidence" value="ECO:0007669"/>
    <property type="project" value="UniProtKB-ARBA"/>
</dbReference>
<keyword evidence="6" id="KW-0418">Kinase</keyword>
<dbReference type="GO" id="GO:0005886">
    <property type="term" value="C:plasma membrane"/>
    <property type="evidence" value="ECO:0007669"/>
    <property type="project" value="TreeGrafter"/>
</dbReference>
<dbReference type="AlphaFoldDB" id="A0AAJ4TJ35"/>
<evidence type="ECO:0000256" key="1">
    <source>
        <dbReference type="ARBA" id="ARBA00004976"/>
    </source>
</evidence>
<dbReference type="Gene3D" id="3.30.460.10">
    <property type="entry name" value="Beta Polymerase, domain 2"/>
    <property type="match status" value="1"/>
</dbReference>
<evidence type="ECO:0000256" key="4">
    <source>
        <dbReference type="ARBA" id="ARBA00022679"/>
    </source>
</evidence>
<dbReference type="GO" id="GO:0016301">
    <property type="term" value="F:kinase activity"/>
    <property type="evidence" value="ECO:0007669"/>
    <property type="project" value="UniProtKB-KW"/>
</dbReference>
<dbReference type="PANTHER" id="PTHR21262">
    <property type="entry name" value="GUANOSINE-3',5'-BIS DIPHOSPHATE 3'-PYROPHOSPHOHYDROLASE"/>
    <property type="match status" value="1"/>
</dbReference>
<dbReference type="Gene3D" id="3.30.70.260">
    <property type="match status" value="1"/>
</dbReference>
<dbReference type="SUPFAM" id="SSF109604">
    <property type="entry name" value="HD-domain/PDEase-like"/>
    <property type="match status" value="1"/>
</dbReference>
<dbReference type="InterPro" id="IPR004095">
    <property type="entry name" value="TGS"/>
</dbReference>
<comment type="function">
    <text evidence="13">In eubacteria ppGpp (guanosine 3'-diphosphate 5'-diphosphate) is a mediator of the stringent response that coordinates a variety of cellular activities in response to changes in nutritional abundance.</text>
</comment>
<evidence type="ECO:0000259" key="15">
    <source>
        <dbReference type="PROSITE" id="PS51831"/>
    </source>
</evidence>
<evidence type="ECO:0000256" key="7">
    <source>
        <dbReference type="ARBA" id="ARBA00022840"/>
    </source>
</evidence>
<evidence type="ECO:0000256" key="3">
    <source>
        <dbReference type="ARBA" id="ARBA00019852"/>
    </source>
</evidence>
<dbReference type="PROSITE" id="PS51880">
    <property type="entry name" value="TGS"/>
    <property type="match status" value="1"/>
</dbReference>
<dbReference type="InterPro" id="IPR043519">
    <property type="entry name" value="NT_sf"/>
</dbReference>
<evidence type="ECO:0000256" key="6">
    <source>
        <dbReference type="ARBA" id="ARBA00022777"/>
    </source>
</evidence>
<dbReference type="FunFam" id="1.10.3210.10:FF:000007">
    <property type="entry name" value="GTP pyrophosphokinase"/>
    <property type="match status" value="1"/>
</dbReference>
<organism evidence="17 18">
    <name type="scientific">Providencia rettgeri</name>
    <dbReference type="NCBI Taxonomy" id="587"/>
    <lineage>
        <taxon>Bacteria</taxon>
        <taxon>Pseudomonadati</taxon>
        <taxon>Pseudomonadota</taxon>
        <taxon>Gammaproteobacteria</taxon>
        <taxon>Enterobacterales</taxon>
        <taxon>Morganellaceae</taxon>
        <taxon>Providencia</taxon>
    </lineage>
</organism>
<dbReference type="EMBL" id="CP076405">
    <property type="protein sequence ID" value="QWQ21715.2"/>
    <property type="molecule type" value="Genomic_DNA"/>
</dbReference>
<dbReference type="Pfam" id="PF02824">
    <property type="entry name" value="TGS"/>
    <property type="match status" value="1"/>
</dbReference>
<feature type="domain" description="HD" evidence="15">
    <location>
        <begin position="55"/>
        <end position="160"/>
    </location>
</feature>
<evidence type="ECO:0000256" key="10">
    <source>
        <dbReference type="ARBA" id="ARBA00032407"/>
    </source>
</evidence>
<dbReference type="GO" id="GO:0008728">
    <property type="term" value="F:GTP diphosphokinase activity"/>
    <property type="evidence" value="ECO:0007669"/>
    <property type="project" value="UniProtKB-EC"/>
</dbReference>
<evidence type="ECO:0000313" key="18">
    <source>
        <dbReference type="Proteomes" id="UP000682358"/>
    </source>
</evidence>
<keyword evidence="5" id="KW-0547">Nucleotide-binding</keyword>
<dbReference type="InterPro" id="IPR012676">
    <property type="entry name" value="TGS-like"/>
</dbReference>
<evidence type="ECO:0000256" key="9">
    <source>
        <dbReference type="ARBA" id="ARBA00029754"/>
    </source>
</evidence>
<dbReference type="GO" id="GO:0008893">
    <property type="term" value="F:guanosine-3',5'-bis(diphosphate) 3'-diphosphatase activity"/>
    <property type="evidence" value="ECO:0007669"/>
    <property type="project" value="TreeGrafter"/>
</dbReference>
<accession>A0AAJ4TJ35</accession>
<feature type="domain" description="TGS" evidence="16">
    <location>
        <begin position="404"/>
        <end position="465"/>
    </location>
</feature>
<dbReference type="NCBIfam" id="NF008124">
    <property type="entry name" value="PRK10872.1"/>
    <property type="match status" value="1"/>
</dbReference>
<dbReference type="CDD" id="cd05399">
    <property type="entry name" value="NT_Rel-Spo_like"/>
    <property type="match status" value="1"/>
</dbReference>
<dbReference type="Proteomes" id="UP000682358">
    <property type="component" value="Chromosome"/>
</dbReference>
<dbReference type="FunFam" id="3.30.460.10:FF:000001">
    <property type="entry name" value="GTP pyrophosphokinase RelA"/>
    <property type="match status" value="1"/>
</dbReference>
<name>A0AAJ4TJ35_PRORE</name>
<dbReference type="InterPro" id="IPR002912">
    <property type="entry name" value="ACT_dom"/>
</dbReference>
<comment type="similarity">
    <text evidence="13">Belongs to the relA/spoT family.</text>
</comment>
<gene>
    <name evidence="17" type="primary">relA</name>
    <name evidence="17" type="ORF">KOF27_05090</name>
</gene>
<dbReference type="FunFam" id="3.30.70.260:FF:000010">
    <property type="entry name" value="GTP pyrophosphokinase RelA"/>
    <property type="match status" value="1"/>
</dbReference>
<dbReference type="InterPro" id="IPR012675">
    <property type="entry name" value="Beta-grasp_dom_sf"/>
</dbReference>
<keyword evidence="8" id="KW-0342">GTP-binding</keyword>
<dbReference type="InterPro" id="IPR007685">
    <property type="entry name" value="RelA_SpoT"/>
</dbReference>
<dbReference type="Pfam" id="PF13291">
    <property type="entry name" value="ACT_4"/>
    <property type="match status" value="1"/>
</dbReference>
<dbReference type="InterPro" id="IPR045865">
    <property type="entry name" value="ACT-like_dom_sf"/>
</dbReference>
<evidence type="ECO:0000313" key="17">
    <source>
        <dbReference type="EMBL" id="QWQ21715.2"/>
    </source>
</evidence>
<dbReference type="PROSITE" id="PS51671">
    <property type="entry name" value="ACT"/>
    <property type="match status" value="1"/>
</dbReference>
<evidence type="ECO:0000256" key="11">
    <source>
        <dbReference type="ARBA" id="ARBA00033308"/>
    </source>
</evidence>
<evidence type="ECO:0000256" key="8">
    <source>
        <dbReference type="ARBA" id="ARBA00023134"/>
    </source>
</evidence>
<dbReference type="EC" id="2.7.6.5" evidence="2"/>
<dbReference type="Pfam" id="PF19296">
    <property type="entry name" value="RelA_AH_RIS"/>
    <property type="match status" value="1"/>
</dbReference>
<dbReference type="Pfam" id="PF13328">
    <property type="entry name" value="HD_4"/>
    <property type="match status" value="1"/>
</dbReference>
<dbReference type="Gene3D" id="1.10.3210.10">
    <property type="entry name" value="Hypothetical protein af1432"/>
    <property type="match status" value="1"/>
</dbReference>
<dbReference type="InterPro" id="IPR006674">
    <property type="entry name" value="HD_domain"/>
</dbReference>
<keyword evidence="4 17" id="KW-0808">Transferase</keyword>
<protein>
    <recommendedName>
        <fullName evidence="3">GTP pyrophosphokinase</fullName>
        <ecNumber evidence="2">2.7.6.5</ecNumber>
    </recommendedName>
    <alternativeName>
        <fullName evidence="10">(p)ppGpp synthase</fullName>
    </alternativeName>
    <alternativeName>
        <fullName evidence="9">ATP:GTP 3'-pyrophosphotransferase</fullName>
    </alternativeName>
    <alternativeName>
        <fullName evidence="11">ppGpp synthase I</fullName>
    </alternativeName>
</protein>
<proteinExistence type="inferred from homology"/>
<dbReference type="FunFam" id="3.10.20.30:FF:000002">
    <property type="entry name" value="GTP pyrophosphokinase (RelA/SpoT)"/>
    <property type="match status" value="1"/>
</dbReference>
<evidence type="ECO:0000259" key="16">
    <source>
        <dbReference type="PROSITE" id="PS51880"/>
    </source>
</evidence>
<dbReference type="SUPFAM" id="SSF55021">
    <property type="entry name" value="ACT-like"/>
    <property type="match status" value="1"/>
</dbReference>
<dbReference type="Pfam" id="PF04607">
    <property type="entry name" value="RelA_SpoT"/>
    <property type="match status" value="1"/>
</dbReference>
<comment type="pathway">
    <text evidence="1">Purine metabolism; ppGpp biosynthesis; ppGpp from GTP: step 1/2.</text>
</comment>